<dbReference type="CDD" id="cd03786">
    <property type="entry name" value="GTB_UDP-GlcNAc_2-Epimerase"/>
    <property type="match status" value="1"/>
</dbReference>
<dbReference type="InterPro" id="IPR003331">
    <property type="entry name" value="UDP_GlcNAc_Epimerase_2_dom"/>
</dbReference>
<feature type="domain" description="UDP-N-acetylglucosamine 2-epimerase" evidence="1">
    <location>
        <begin position="24"/>
        <end position="368"/>
    </location>
</feature>
<dbReference type="SUPFAM" id="SSF53756">
    <property type="entry name" value="UDP-Glycosyltransferase/glycogen phosphorylase"/>
    <property type="match status" value="1"/>
</dbReference>
<comment type="caution">
    <text evidence="2">The sequence shown here is derived from an EMBL/GenBank/DDBJ whole genome shotgun (WGS) entry which is preliminary data.</text>
</comment>
<protein>
    <submittedName>
        <fullName evidence="2">UDP-N-acetyl glucosamine 2-epimerase</fullName>
    </submittedName>
</protein>
<evidence type="ECO:0000313" key="2">
    <source>
        <dbReference type="EMBL" id="GHE80959.1"/>
    </source>
</evidence>
<organism evidence="2 3">
    <name type="scientific">Thalassotalea profundi</name>
    <dbReference type="NCBI Taxonomy" id="2036687"/>
    <lineage>
        <taxon>Bacteria</taxon>
        <taxon>Pseudomonadati</taxon>
        <taxon>Pseudomonadota</taxon>
        <taxon>Gammaproteobacteria</taxon>
        <taxon>Alteromonadales</taxon>
        <taxon>Colwelliaceae</taxon>
        <taxon>Thalassotalea</taxon>
    </lineage>
</organism>
<accession>A0ABQ3IDZ8</accession>
<dbReference type="InterPro" id="IPR029767">
    <property type="entry name" value="WecB-like"/>
</dbReference>
<dbReference type="Proteomes" id="UP000626370">
    <property type="component" value="Unassembled WGS sequence"/>
</dbReference>
<dbReference type="NCBIfam" id="TIGR03568">
    <property type="entry name" value="NeuC_NnaA"/>
    <property type="match status" value="1"/>
</dbReference>
<dbReference type="Gene3D" id="3.40.50.2000">
    <property type="entry name" value="Glycogen Phosphorylase B"/>
    <property type="match status" value="2"/>
</dbReference>
<dbReference type="PANTHER" id="PTHR43174:SF3">
    <property type="entry name" value="UDP-N-ACETYLGLUCOSAMINE 2-EPIMERASE"/>
    <property type="match status" value="1"/>
</dbReference>
<dbReference type="RefSeq" id="WP_189376644.1">
    <property type="nucleotide sequence ID" value="NZ_BNAH01000002.1"/>
</dbReference>
<evidence type="ECO:0000313" key="3">
    <source>
        <dbReference type="Proteomes" id="UP000626370"/>
    </source>
</evidence>
<sequence>MKKIAVFTGTRAEYGLLTLLLKGLQASDEVELQLFVGGTHLIAEFGYTVEHIIHDGFDITERLDYLLPADTPLAVNQSMAKAQMLAGECFVKHQPDLLILLGDRFEALAVAQAATICGVPIAHIHGGELTEGAMDEVFRHALTKLSHWHFTSTEVYRQRVIQLGEQPNTVVNVGAPGIDNIKQLPLLNLKELEQNLAIKLNKPYFLITYHPETLSTENPVDAIANLFTALDKFPKYNMIITYPNADAKGRIIMTALESYTKAQPERIFLFRSIGQLNYLSAMKHCAAVIGNSSSGIIETPSFNIPTINIGDRQKGRIASDSVIQCGNCFGEIYNSITQALSPEFRQRIAHIDNPYGNGNACEKMLTYIVNTPLPKTIKRFYDLKPLSV</sequence>
<proteinExistence type="predicted"/>
<dbReference type="EMBL" id="BNAH01000002">
    <property type="protein sequence ID" value="GHE80959.1"/>
    <property type="molecule type" value="Genomic_DNA"/>
</dbReference>
<keyword evidence="3" id="KW-1185">Reference proteome</keyword>
<reference evidence="3" key="1">
    <citation type="journal article" date="2019" name="Int. J. Syst. Evol. Microbiol.">
        <title>The Global Catalogue of Microorganisms (GCM) 10K type strain sequencing project: providing services to taxonomists for standard genome sequencing and annotation.</title>
        <authorList>
            <consortium name="The Broad Institute Genomics Platform"/>
            <consortium name="The Broad Institute Genome Sequencing Center for Infectious Disease"/>
            <person name="Wu L."/>
            <person name="Ma J."/>
        </authorList>
    </citation>
    <scope>NUCLEOTIDE SEQUENCE [LARGE SCALE GENOMIC DNA]</scope>
    <source>
        <strain evidence="3">CGMCC 1.15922</strain>
    </source>
</reference>
<evidence type="ECO:0000259" key="1">
    <source>
        <dbReference type="Pfam" id="PF02350"/>
    </source>
</evidence>
<dbReference type="PANTHER" id="PTHR43174">
    <property type="entry name" value="UDP-N-ACETYLGLUCOSAMINE 2-EPIMERASE"/>
    <property type="match status" value="1"/>
</dbReference>
<dbReference type="InterPro" id="IPR020004">
    <property type="entry name" value="UDP-GlcNAc_Epase"/>
</dbReference>
<name>A0ABQ3IDZ8_9GAMM</name>
<gene>
    <name evidence="2" type="primary">neuC</name>
    <name evidence="2" type="ORF">GCM10011501_06260</name>
</gene>
<dbReference type="Pfam" id="PF02350">
    <property type="entry name" value="Epimerase_2"/>
    <property type="match status" value="1"/>
</dbReference>